<organism evidence="2 3">
    <name type="scientific">Nocardia puris</name>
    <dbReference type="NCBI Taxonomy" id="208602"/>
    <lineage>
        <taxon>Bacteria</taxon>
        <taxon>Bacillati</taxon>
        <taxon>Actinomycetota</taxon>
        <taxon>Actinomycetes</taxon>
        <taxon>Mycobacteriales</taxon>
        <taxon>Nocardiaceae</taxon>
        <taxon>Nocardia</taxon>
    </lineage>
</organism>
<evidence type="ECO:0000313" key="3">
    <source>
        <dbReference type="Proteomes" id="UP000252586"/>
    </source>
</evidence>
<protein>
    <submittedName>
        <fullName evidence="2">Uncharacterized protein (TIGR02569 family)</fullName>
    </submittedName>
</protein>
<gene>
    <name evidence="2" type="ORF">DFR74_10375</name>
</gene>
<dbReference type="Proteomes" id="UP000252586">
    <property type="component" value="Unassembled WGS sequence"/>
</dbReference>
<dbReference type="AlphaFoldDB" id="A0A366DQS7"/>
<dbReference type="NCBIfam" id="TIGR02569">
    <property type="entry name" value="TIGR02569_actnb"/>
    <property type="match status" value="1"/>
</dbReference>
<reference evidence="2 3" key="1">
    <citation type="submission" date="2018-06" db="EMBL/GenBank/DDBJ databases">
        <title>Genomic Encyclopedia of Type Strains, Phase IV (KMG-IV): sequencing the most valuable type-strain genomes for metagenomic binning, comparative biology and taxonomic classification.</title>
        <authorList>
            <person name="Goeker M."/>
        </authorList>
    </citation>
    <scope>NUCLEOTIDE SEQUENCE [LARGE SCALE GENOMIC DNA]</scope>
    <source>
        <strain evidence="2 3">DSM 44599</strain>
    </source>
</reference>
<dbReference type="EMBL" id="QNRE01000003">
    <property type="protein sequence ID" value="RBO92432.1"/>
    <property type="molecule type" value="Genomic_DNA"/>
</dbReference>
<keyword evidence="3" id="KW-1185">Reference proteome</keyword>
<evidence type="ECO:0000313" key="2">
    <source>
        <dbReference type="EMBL" id="RBO92432.1"/>
    </source>
</evidence>
<dbReference type="STRING" id="1210090.GCA_001613185_03563"/>
<name>A0A366DQS7_9NOCA</name>
<comment type="caution">
    <text evidence="2">The sequence shown here is derived from an EMBL/GenBank/DDBJ whole genome shotgun (WGS) entry which is preliminary data.</text>
</comment>
<feature type="region of interest" description="Disordered" evidence="1">
    <location>
        <begin position="16"/>
        <end position="71"/>
    </location>
</feature>
<evidence type="ECO:0000256" key="1">
    <source>
        <dbReference type="SAM" id="MobiDB-lite"/>
    </source>
</evidence>
<proteinExistence type="predicted"/>
<dbReference type="InterPro" id="IPR013402">
    <property type="entry name" value="CHP02569"/>
</dbReference>
<accession>A0A366DQS7</accession>
<sequence>MDGLENVTLVAVPIRSAADPPTGNRPVPTEMVDAEHGAGAGRRECEIGERMAGEDGHRRDSVPARRPNSAVDRRYRTAVTSVEPPEHVRATFGLREVTPVPLNDWDGGWRCGDVVLSPVADHARAAWSAKVRETLKVDGLRLARPVRATDGRYVVSGWRADTYLEGSPEPRHDEVVSISLRLHQATSRLERPRFLVQPPVAPWVDVDIFVAADRAAWESVPLRSLRAGGAVLPTSPDGQRSMELIGQLATLRKPVHTPAQLVHGDLFGTVLFAGQYTPGLTDITPYWRPAGWAAGVIVVDALSWGGADDGLVDRWADLPEWPQMLLRAVMFRLAVHALHPRSTPEALPGLARTADMVRFLL</sequence>
<feature type="compositionally biased region" description="Basic and acidic residues" evidence="1">
    <location>
        <begin position="33"/>
        <end position="63"/>
    </location>
</feature>